<dbReference type="Pfam" id="PF01471">
    <property type="entry name" value="PG_binding_1"/>
    <property type="match status" value="1"/>
</dbReference>
<proteinExistence type="predicted"/>
<keyword evidence="3" id="KW-0378">Hydrolase</keyword>
<accession>K1RSC1</accession>
<protein>
    <submittedName>
        <fullName evidence="3">Zinc carboxypeptidase family protein</fullName>
    </submittedName>
</protein>
<dbReference type="InterPro" id="IPR002477">
    <property type="entry name" value="Peptidoglycan-bd-like"/>
</dbReference>
<dbReference type="InterPro" id="IPR018392">
    <property type="entry name" value="LysM"/>
</dbReference>
<dbReference type="Gene3D" id="3.40.630.10">
    <property type="entry name" value="Zn peptidases"/>
    <property type="match status" value="1"/>
</dbReference>
<dbReference type="CDD" id="cd00118">
    <property type="entry name" value="LysM"/>
    <property type="match status" value="1"/>
</dbReference>
<dbReference type="Pfam" id="PF00246">
    <property type="entry name" value="Peptidase_M14"/>
    <property type="match status" value="1"/>
</dbReference>
<dbReference type="AlphaFoldDB" id="K1RSC1"/>
<comment type="caution">
    <text evidence="3">The sequence shown here is derived from an EMBL/GenBank/DDBJ whole genome shotgun (WGS) entry which is preliminary data.</text>
</comment>
<dbReference type="SUPFAM" id="SSF47090">
    <property type="entry name" value="PGBD-like"/>
    <property type="match status" value="1"/>
</dbReference>
<dbReference type="InterPro" id="IPR036366">
    <property type="entry name" value="PGBDSf"/>
</dbReference>
<dbReference type="SUPFAM" id="SSF53187">
    <property type="entry name" value="Zn-dependent exopeptidases"/>
    <property type="match status" value="1"/>
</dbReference>
<dbReference type="Gene3D" id="3.10.350.10">
    <property type="entry name" value="LysM domain"/>
    <property type="match status" value="1"/>
</dbReference>
<name>K1RSC1_9ZZZZ</name>
<organism evidence="3">
    <name type="scientific">human gut metagenome</name>
    <dbReference type="NCBI Taxonomy" id="408170"/>
    <lineage>
        <taxon>unclassified sequences</taxon>
        <taxon>metagenomes</taxon>
        <taxon>organismal metagenomes</taxon>
    </lineage>
</organism>
<dbReference type="PROSITE" id="PS52035">
    <property type="entry name" value="PEPTIDASE_M14"/>
    <property type="match status" value="1"/>
</dbReference>
<sequence length="215" mass="23532">MNYQNNKTETSVIQLALKRAGFLDGEIDGIFGSNTRNAVIAFQKAASLSPDGIVGPKTYAALLPYLKGYTIHRVKKGDSLYSIAAMHNTSIRKIMLANPTVDPLNLQIGTNLTVPFAFSVVPTDVPYSYMLLTYICEGLLMRYPFLSGGVIGKSVMGKSIPYLSIGQGKDEVFYNASHHANEWITTPLLLKFIEEYSESFANGGSLYGTLAVQLF</sequence>
<keyword evidence="3" id="KW-0645">Protease</keyword>
<dbReference type="EMBL" id="AJWZ01009386">
    <property type="protein sequence ID" value="EKC51467.1"/>
    <property type="molecule type" value="Genomic_DNA"/>
</dbReference>
<dbReference type="GO" id="GO:0004181">
    <property type="term" value="F:metallocarboxypeptidase activity"/>
    <property type="evidence" value="ECO:0007669"/>
    <property type="project" value="InterPro"/>
</dbReference>
<dbReference type="GO" id="GO:0008270">
    <property type="term" value="F:zinc ion binding"/>
    <property type="evidence" value="ECO:0007669"/>
    <property type="project" value="InterPro"/>
</dbReference>
<gene>
    <name evidence="3" type="ORF">OBE_13593</name>
</gene>
<keyword evidence="3" id="KW-0121">Carboxypeptidase</keyword>
<evidence type="ECO:0000313" key="3">
    <source>
        <dbReference type="EMBL" id="EKC51467.1"/>
    </source>
</evidence>
<dbReference type="SUPFAM" id="SSF54106">
    <property type="entry name" value="LysM domain"/>
    <property type="match status" value="1"/>
</dbReference>
<dbReference type="InterPro" id="IPR036365">
    <property type="entry name" value="PGBD-like_sf"/>
</dbReference>
<dbReference type="InterPro" id="IPR000834">
    <property type="entry name" value="Peptidase_M14"/>
</dbReference>
<dbReference type="InterPro" id="IPR036779">
    <property type="entry name" value="LysM_dom_sf"/>
</dbReference>
<feature type="domain" description="Peptidase M14" evidence="2">
    <location>
        <begin position="125"/>
        <end position="215"/>
    </location>
</feature>
<dbReference type="GO" id="GO:0006508">
    <property type="term" value="P:proteolysis"/>
    <property type="evidence" value="ECO:0007669"/>
    <property type="project" value="InterPro"/>
</dbReference>
<evidence type="ECO:0000259" key="2">
    <source>
        <dbReference type="PROSITE" id="PS52035"/>
    </source>
</evidence>
<reference evidence="3" key="1">
    <citation type="journal article" date="2013" name="Environ. Microbiol.">
        <title>Microbiota from the distal guts of lean and obese adolescents exhibit partial functional redundancy besides clear differences in community structure.</title>
        <authorList>
            <person name="Ferrer M."/>
            <person name="Ruiz A."/>
            <person name="Lanza F."/>
            <person name="Haange S.B."/>
            <person name="Oberbach A."/>
            <person name="Till H."/>
            <person name="Bargiela R."/>
            <person name="Campoy C."/>
            <person name="Segura M.T."/>
            <person name="Richter M."/>
            <person name="von Bergen M."/>
            <person name="Seifert J."/>
            <person name="Suarez A."/>
        </authorList>
    </citation>
    <scope>NUCLEOTIDE SEQUENCE</scope>
</reference>
<dbReference type="SMART" id="SM00257">
    <property type="entry name" value="LysM"/>
    <property type="match status" value="1"/>
</dbReference>
<evidence type="ECO:0000259" key="1">
    <source>
        <dbReference type="PROSITE" id="PS51782"/>
    </source>
</evidence>
<dbReference type="PROSITE" id="PS51782">
    <property type="entry name" value="LYSM"/>
    <property type="match status" value="1"/>
</dbReference>
<dbReference type="Gene3D" id="1.10.101.10">
    <property type="entry name" value="PGBD-like superfamily/PGBD"/>
    <property type="match status" value="1"/>
</dbReference>
<dbReference type="Pfam" id="PF01476">
    <property type="entry name" value="LysM"/>
    <property type="match status" value="1"/>
</dbReference>
<feature type="domain" description="LysM" evidence="1">
    <location>
        <begin position="70"/>
        <end position="114"/>
    </location>
</feature>